<dbReference type="EMBL" id="JAQOWY010000386">
    <property type="protein sequence ID" value="KAK1842928.1"/>
    <property type="molecule type" value="Genomic_DNA"/>
</dbReference>
<evidence type="ECO:0000313" key="2">
    <source>
        <dbReference type="EMBL" id="KAK1842928.1"/>
    </source>
</evidence>
<gene>
    <name evidence="2" type="ORF">CCHR01_14437</name>
</gene>
<feature type="compositionally biased region" description="Polar residues" evidence="1">
    <location>
        <begin position="9"/>
        <end position="28"/>
    </location>
</feature>
<reference evidence="2" key="1">
    <citation type="submission" date="2023-01" db="EMBL/GenBank/DDBJ databases">
        <title>Colletotrichum chrysophilum M932 genome sequence.</title>
        <authorList>
            <person name="Baroncelli R."/>
        </authorList>
    </citation>
    <scope>NUCLEOTIDE SEQUENCE</scope>
    <source>
        <strain evidence="2">M932</strain>
    </source>
</reference>
<evidence type="ECO:0000313" key="3">
    <source>
        <dbReference type="Proteomes" id="UP001243330"/>
    </source>
</evidence>
<name>A0AAD9EC99_9PEZI</name>
<proteinExistence type="predicted"/>
<protein>
    <submittedName>
        <fullName evidence="2">Uncharacterized protein</fullName>
    </submittedName>
</protein>
<dbReference type="Proteomes" id="UP001243330">
    <property type="component" value="Unassembled WGS sequence"/>
</dbReference>
<accession>A0AAD9EC99</accession>
<organism evidence="2 3">
    <name type="scientific">Colletotrichum chrysophilum</name>
    <dbReference type="NCBI Taxonomy" id="1836956"/>
    <lineage>
        <taxon>Eukaryota</taxon>
        <taxon>Fungi</taxon>
        <taxon>Dikarya</taxon>
        <taxon>Ascomycota</taxon>
        <taxon>Pezizomycotina</taxon>
        <taxon>Sordariomycetes</taxon>
        <taxon>Hypocreomycetidae</taxon>
        <taxon>Glomerellales</taxon>
        <taxon>Glomerellaceae</taxon>
        <taxon>Colletotrichum</taxon>
        <taxon>Colletotrichum gloeosporioides species complex</taxon>
    </lineage>
</organism>
<evidence type="ECO:0000256" key="1">
    <source>
        <dbReference type="SAM" id="MobiDB-lite"/>
    </source>
</evidence>
<dbReference type="AlphaFoldDB" id="A0AAD9EC99"/>
<feature type="region of interest" description="Disordered" evidence="1">
    <location>
        <begin position="1"/>
        <end position="28"/>
    </location>
</feature>
<keyword evidence="3" id="KW-1185">Reference proteome</keyword>
<sequence>MERPKASSDVEQQGICSLSQHGQGASNRQHIMLDTIDPPNRRQGRHDVSLALDILSFDYIEGRPQHNVE</sequence>
<comment type="caution">
    <text evidence="2">The sequence shown here is derived from an EMBL/GenBank/DDBJ whole genome shotgun (WGS) entry which is preliminary data.</text>
</comment>